<comment type="caution">
    <text evidence="8">The sequence shown here is derived from an EMBL/GenBank/DDBJ whole genome shotgun (WGS) entry which is preliminary data.</text>
</comment>
<dbReference type="Pfam" id="PF00889">
    <property type="entry name" value="EF_TS"/>
    <property type="match status" value="1"/>
</dbReference>
<dbReference type="RefSeq" id="WP_094689670.1">
    <property type="nucleotide sequence ID" value="NZ_JACBYZ010000001.1"/>
</dbReference>
<dbReference type="Proteomes" id="UP000228976">
    <property type="component" value="Unassembled WGS sequence"/>
</dbReference>
<evidence type="ECO:0000259" key="7">
    <source>
        <dbReference type="Pfam" id="PF00889"/>
    </source>
</evidence>
<evidence type="ECO:0000256" key="3">
    <source>
        <dbReference type="ARBA" id="ARBA00022768"/>
    </source>
</evidence>
<evidence type="ECO:0000256" key="2">
    <source>
        <dbReference type="ARBA" id="ARBA00016956"/>
    </source>
</evidence>
<keyword evidence="9" id="KW-1185">Reference proteome</keyword>
<organism evidence="8 9">
    <name type="scientific">Aeriscardovia aeriphila</name>
    <dbReference type="NCBI Taxonomy" id="218139"/>
    <lineage>
        <taxon>Bacteria</taxon>
        <taxon>Bacillati</taxon>
        <taxon>Actinomycetota</taxon>
        <taxon>Actinomycetes</taxon>
        <taxon>Bifidobacteriales</taxon>
        <taxon>Bifidobacteriaceae</taxon>
        <taxon>Aeriscardovia</taxon>
    </lineage>
</organism>
<sequence>MAAISLALIKQVREDTGAGMMAVKAALTEADGDVQKAKDILREKGVQAAGKREGRKAQEGLVAYKVVEENGKQVGYAVELNAETDFVAETPQFVQYGNEIVEAMVAAKATTAEEILAAKTAQGTVADTITEAGALFKEHVKLGQFARIEGERVDVYAHKKSAEFPPSTVAMVATDEKAAEVAHDVNLQISAMAPKWLTEEDVPQDVIDHETEVETNKFREQGKPEKIIPNIVKGAIKAFFKDTVLVDQAFVKDPKVTVGQLVEKTGGKLEQFVRIEVGKGEEEAAEESSEE</sequence>
<evidence type="ECO:0000256" key="4">
    <source>
        <dbReference type="ARBA" id="ARBA00022917"/>
    </source>
</evidence>
<dbReference type="PANTHER" id="PTHR11741">
    <property type="entry name" value="ELONGATION FACTOR TS"/>
    <property type="match status" value="1"/>
</dbReference>
<comment type="similarity">
    <text evidence="1 6">Belongs to the EF-Ts family.</text>
</comment>
<dbReference type="AlphaFoldDB" id="A0A261FAN4"/>
<dbReference type="GO" id="GO:0005737">
    <property type="term" value="C:cytoplasm"/>
    <property type="evidence" value="ECO:0007669"/>
    <property type="project" value="UniProtKB-SubCell"/>
</dbReference>
<comment type="subcellular location">
    <subcellularLocation>
        <location evidence="6">Cytoplasm</location>
    </subcellularLocation>
</comment>
<comment type="function">
    <text evidence="5 6">Associates with the EF-Tu.GDP complex and induces the exchange of GDP to GTP. It remains bound to the aminoacyl-tRNA.EF-Tu.GTP complex up to the GTP hydrolysis stage on the ribosome.</text>
</comment>
<dbReference type="FunFam" id="1.10.8.10:FF:000001">
    <property type="entry name" value="Elongation factor Ts"/>
    <property type="match status" value="1"/>
</dbReference>
<accession>A0A261FAN4</accession>
<name>A0A261FAN4_9BIFI</name>
<dbReference type="FunFam" id="1.10.286.20:FF:000001">
    <property type="entry name" value="Elongation factor Ts"/>
    <property type="match status" value="1"/>
</dbReference>
<keyword evidence="3 6" id="KW-0251">Elongation factor</keyword>
<protein>
    <recommendedName>
        <fullName evidence="2 6">Elongation factor Ts</fullName>
        <shortName evidence="6">EF-Ts</shortName>
    </recommendedName>
</protein>
<dbReference type="InterPro" id="IPR014039">
    <property type="entry name" value="Transl_elong_EFTs/EF1B_dimer"/>
</dbReference>
<keyword evidence="6" id="KW-0963">Cytoplasm</keyword>
<dbReference type="NCBIfam" id="TIGR00116">
    <property type="entry name" value="tsf"/>
    <property type="match status" value="1"/>
</dbReference>
<dbReference type="EMBL" id="MWWU01000002">
    <property type="protein sequence ID" value="OZG56105.1"/>
    <property type="molecule type" value="Genomic_DNA"/>
</dbReference>
<feature type="domain" description="Translation elongation factor EFTs/EF1B dimerisation" evidence="7">
    <location>
        <begin position="76"/>
        <end position="279"/>
    </location>
</feature>
<dbReference type="SUPFAM" id="SSF54713">
    <property type="entry name" value="Elongation factor Ts (EF-Ts), dimerisation domain"/>
    <property type="match status" value="2"/>
</dbReference>
<evidence type="ECO:0000256" key="6">
    <source>
        <dbReference type="HAMAP-Rule" id="MF_00050"/>
    </source>
</evidence>
<dbReference type="Gene3D" id="1.10.8.10">
    <property type="entry name" value="DNA helicase RuvA subunit, C-terminal domain"/>
    <property type="match status" value="1"/>
</dbReference>
<proteinExistence type="inferred from homology"/>
<dbReference type="SUPFAM" id="SSF46934">
    <property type="entry name" value="UBA-like"/>
    <property type="match status" value="1"/>
</dbReference>
<dbReference type="CDD" id="cd14275">
    <property type="entry name" value="UBA_EF-Ts"/>
    <property type="match status" value="1"/>
</dbReference>
<evidence type="ECO:0000256" key="5">
    <source>
        <dbReference type="ARBA" id="ARBA00025453"/>
    </source>
</evidence>
<dbReference type="GO" id="GO:0003746">
    <property type="term" value="F:translation elongation factor activity"/>
    <property type="evidence" value="ECO:0007669"/>
    <property type="project" value="UniProtKB-UniRule"/>
</dbReference>
<evidence type="ECO:0000313" key="8">
    <source>
        <dbReference type="EMBL" id="OZG56105.1"/>
    </source>
</evidence>
<gene>
    <name evidence="6" type="primary">tsf</name>
    <name evidence="8" type="ORF">AEAE_0593</name>
</gene>
<dbReference type="Gene3D" id="3.30.479.20">
    <property type="entry name" value="Elongation factor Ts, dimerisation domain"/>
    <property type="match status" value="2"/>
</dbReference>
<reference evidence="8 9" key="1">
    <citation type="journal article" date="2017" name="BMC Genomics">
        <title>Comparative genomic and phylogenomic analyses of the Bifidobacteriaceae family.</title>
        <authorList>
            <person name="Lugli G.A."/>
            <person name="Milani C."/>
            <person name="Turroni F."/>
            <person name="Duranti S."/>
            <person name="Mancabelli L."/>
            <person name="Mangifesta M."/>
            <person name="Ferrario C."/>
            <person name="Modesto M."/>
            <person name="Mattarelli P."/>
            <person name="Jiri K."/>
            <person name="van Sinderen D."/>
            <person name="Ventura M."/>
        </authorList>
    </citation>
    <scope>NUCLEOTIDE SEQUENCE [LARGE SCALE GENOMIC DNA]</scope>
    <source>
        <strain evidence="8 9">LMG 21773</strain>
    </source>
</reference>
<evidence type="ECO:0000313" key="9">
    <source>
        <dbReference type="Proteomes" id="UP000228976"/>
    </source>
</evidence>
<keyword evidence="4 6" id="KW-0648">Protein biosynthesis</keyword>
<dbReference type="InterPro" id="IPR009060">
    <property type="entry name" value="UBA-like_sf"/>
</dbReference>
<dbReference type="InterPro" id="IPR001816">
    <property type="entry name" value="Transl_elong_EFTs/EF1B"/>
</dbReference>
<dbReference type="PANTHER" id="PTHR11741:SF0">
    <property type="entry name" value="ELONGATION FACTOR TS, MITOCHONDRIAL"/>
    <property type="match status" value="1"/>
</dbReference>
<feature type="region of interest" description="Involved in Mg(2+) ion dislocation from EF-Tu" evidence="6">
    <location>
        <begin position="84"/>
        <end position="87"/>
    </location>
</feature>
<evidence type="ECO:0000256" key="1">
    <source>
        <dbReference type="ARBA" id="ARBA00005532"/>
    </source>
</evidence>
<dbReference type="Gene3D" id="1.10.286.20">
    <property type="match status" value="1"/>
</dbReference>
<dbReference type="InterPro" id="IPR036402">
    <property type="entry name" value="EF-Ts_dimer_sf"/>
</dbReference>
<dbReference type="OrthoDB" id="9808348at2"/>
<dbReference type="HAMAP" id="MF_00050">
    <property type="entry name" value="EF_Ts"/>
    <property type="match status" value="1"/>
</dbReference>